<dbReference type="EC" id="1.1.99.14" evidence="6"/>
<dbReference type="PIRSF" id="PIRSF000139">
    <property type="entry name" value="Glc_ox_4Fe-4S"/>
    <property type="match status" value="1"/>
</dbReference>
<dbReference type="GO" id="GO:0046872">
    <property type="term" value="F:metal ion binding"/>
    <property type="evidence" value="ECO:0007669"/>
    <property type="project" value="UniProtKB-UniRule"/>
</dbReference>
<dbReference type="PROSITE" id="PS00198">
    <property type="entry name" value="4FE4S_FER_1"/>
    <property type="match status" value="2"/>
</dbReference>
<feature type="domain" description="4Fe-4S ferredoxin-type" evidence="7">
    <location>
        <begin position="5"/>
        <end position="35"/>
    </location>
</feature>
<dbReference type="HOGENOM" id="CLU_023081_0_1_7"/>
<evidence type="ECO:0000313" key="9">
    <source>
        <dbReference type="Proteomes" id="UP000035036"/>
    </source>
</evidence>
<reference evidence="8 9" key="1">
    <citation type="journal article" date="2015" name="Genome Announc.">
        <title>Genomes of Geoalkalibacter ferrihydriticus Z-0531T and Geoalkalibacter subterraneus Red1T, Two Haloalkaliphilic Metal-Reducing Deltaproteobacteria.</title>
        <authorList>
            <person name="Badalamenti J.P."/>
            <person name="Krajmalnik-Brown R."/>
            <person name="Torres C.I."/>
            <person name="Bond D.R."/>
        </authorList>
    </citation>
    <scope>NUCLEOTIDE SEQUENCE [LARGE SCALE GENOMIC DNA]</scope>
    <source>
        <strain evidence="8 9">Red1</strain>
    </source>
</reference>
<proteinExistence type="predicted"/>
<dbReference type="Gene3D" id="1.10.1060.10">
    <property type="entry name" value="Alpha-helical ferredoxin"/>
    <property type="match status" value="1"/>
</dbReference>
<evidence type="ECO:0000259" key="7">
    <source>
        <dbReference type="PROSITE" id="PS51379"/>
    </source>
</evidence>
<evidence type="ECO:0000256" key="5">
    <source>
        <dbReference type="ARBA" id="ARBA00023014"/>
    </source>
</evidence>
<organism evidence="8 9">
    <name type="scientific">Geoalkalibacter subterraneus</name>
    <dbReference type="NCBI Taxonomy" id="483547"/>
    <lineage>
        <taxon>Bacteria</taxon>
        <taxon>Pseudomonadati</taxon>
        <taxon>Thermodesulfobacteriota</taxon>
        <taxon>Desulfuromonadia</taxon>
        <taxon>Desulfuromonadales</taxon>
        <taxon>Geoalkalibacteraceae</taxon>
        <taxon>Geoalkalibacter</taxon>
    </lineage>
</organism>
<dbReference type="InterPro" id="IPR004017">
    <property type="entry name" value="Cys_rich_dom"/>
</dbReference>
<keyword evidence="3" id="KW-0677">Repeat</keyword>
<comment type="catalytic activity">
    <reaction evidence="6">
        <text>(R)-lactate + A = pyruvate + AH2</text>
        <dbReference type="Rhea" id="RHEA:15089"/>
        <dbReference type="ChEBI" id="CHEBI:13193"/>
        <dbReference type="ChEBI" id="CHEBI:15361"/>
        <dbReference type="ChEBI" id="CHEBI:16004"/>
        <dbReference type="ChEBI" id="CHEBI:17499"/>
    </reaction>
</comment>
<evidence type="ECO:0000256" key="3">
    <source>
        <dbReference type="ARBA" id="ARBA00022737"/>
    </source>
</evidence>
<keyword evidence="9" id="KW-1185">Reference proteome</keyword>
<dbReference type="STRING" id="483547.GSUB_14485"/>
<gene>
    <name evidence="8" type="ORF">GSUB_14485</name>
</gene>
<feature type="domain" description="4Fe-4S ferredoxin-type" evidence="7">
    <location>
        <begin position="56"/>
        <end position="85"/>
    </location>
</feature>
<dbReference type="GO" id="GO:0051539">
    <property type="term" value="F:4 iron, 4 sulfur cluster binding"/>
    <property type="evidence" value="ECO:0007669"/>
    <property type="project" value="UniProtKB-UniRule"/>
</dbReference>
<dbReference type="KEGG" id="gsb:GSUB_14485"/>
<dbReference type="GO" id="GO:0019154">
    <property type="term" value="F:glycolate dehydrogenase activity"/>
    <property type="evidence" value="ECO:0007669"/>
    <property type="project" value="UniProtKB-EC"/>
</dbReference>
<dbReference type="InterPro" id="IPR017896">
    <property type="entry name" value="4Fe4S_Fe-S-bd"/>
</dbReference>
<accession>A0A0B5FJH0</accession>
<evidence type="ECO:0000313" key="8">
    <source>
        <dbReference type="EMBL" id="AJF07513.1"/>
    </source>
</evidence>
<name>A0A0B5FJH0_9BACT</name>
<comment type="function">
    <text evidence="6">Component of a complex that catalyzes the oxidation of glycolate to glyoxylate.</text>
</comment>
<comment type="cofactor">
    <cofactor evidence="6">
        <name>[4Fe-4S] cluster</name>
        <dbReference type="ChEBI" id="CHEBI:49883"/>
    </cofactor>
    <text evidence="6">Binds 2 [4Fe-4S] clusters.</text>
</comment>
<dbReference type="Pfam" id="PF13183">
    <property type="entry name" value="Fer4_8"/>
    <property type="match status" value="1"/>
</dbReference>
<evidence type="ECO:0000256" key="1">
    <source>
        <dbReference type="ARBA" id="ARBA00022485"/>
    </source>
</evidence>
<dbReference type="PANTHER" id="PTHR32479">
    <property type="entry name" value="GLYCOLATE OXIDASE IRON-SULFUR SUBUNIT"/>
    <property type="match status" value="1"/>
</dbReference>
<keyword evidence="1 6" id="KW-0004">4Fe-4S</keyword>
<evidence type="ECO:0000256" key="2">
    <source>
        <dbReference type="ARBA" id="ARBA00022723"/>
    </source>
</evidence>
<dbReference type="AlphaFoldDB" id="A0A0B5FJH0"/>
<dbReference type="PANTHER" id="PTHR32479:SF20">
    <property type="entry name" value="GLYCOLATE OXIDASE IRON-SULFUR SUBUNIT"/>
    <property type="match status" value="1"/>
</dbReference>
<dbReference type="PROSITE" id="PS51379">
    <property type="entry name" value="4FE4S_FER_2"/>
    <property type="match status" value="2"/>
</dbReference>
<keyword evidence="6" id="KW-0249">Electron transport</keyword>
<dbReference type="InterPro" id="IPR009051">
    <property type="entry name" value="Helical_ferredxn"/>
</dbReference>
<dbReference type="RefSeq" id="WP_040201425.1">
    <property type="nucleotide sequence ID" value="NZ_CP010311.1"/>
</dbReference>
<keyword evidence="6" id="KW-0813">Transport</keyword>
<keyword evidence="5 6" id="KW-0411">Iron-sulfur</keyword>
<evidence type="ECO:0000256" key="6">
    <source>
        <dbReference type="PIRNR" id="PIRNR000139"/>
    </source>
</evidence>
<dbReference type="InterPro" id="IPR012257">
    <property type="entry name" value="Glc_ox_4Fe-4S"/>
</dbReference>
<dbReference type="Pfam" id="PF02754">
    <property type="entry name" value="CCG"/>
    <property type="match status" value="2"/>
</dbReference>
<protein>
    <recommendedName>
        <fullName evidence="6">Glycolate oxidase iron-sulfur subunit</fullName>
        <ecNumber evidence="6">1.1.99.14</ecNumber>
    </recommendedName>
</protein>
<dbReference type="Proteomes" id="UP000035036">
    <property type="component" value="Chromosome"/>
</dbReference>
<comment type="catalytic activity">
    <reaction evidence="6">
        <text>glycolate + A = glyoxylate + AH2</text>
        <dbReference type="Rhea" id="RHEA:21264"/>
        <dbReference type="ChEBI" id="CHEBI:13193"/>
        <dbReference type="ChEBI" id="CHEBI:17499"/>
        <dbReference type="ChEBI" id="CHEBI:29805"/>
        <dbReference type="ChEBI" id="CHEBI:36655"/>
        <dbReference type="EC" id="1.1.99.14"/>
    </reaction>
</comment>
<sequence>MKQLEDFREEIEQCVKCGACRAHCPVFGAEKHEGRVARGKVALAGAVLDGEIDLEEKVLEDMSQCLLCGSCGAQCPNKVPTDEIVAAARRRIAEQKGLSSFGKGVAAVLGRPKLMDLLAKTGGKFSSLLFKKLPEDSGLRLRFPAPFLESDRTLPPIAGKPFRDRVPEVIEGREGEPTVAFFTGCGINYMYPAIGEALLAALKFVGVTVIIPKDQGCCGLPAVSAGAQETVEKLAELNRIALTRRPVDYVVTACASCNAGIGKIYADFGGEYLPLSERIADIFVFLARHGLPEKLAALPRAAKRKKVTYHDPCHLRTQGITREPREILKALPQVDFVEMEEAGTCCGLGGTYSVYHYDTSKKIGARKAGYIGASGAELVATDCPGCIMQLQDSINHAGGKARVVHVLELLMEALPDLSKGDKSE</sequence>
<keyword evidence="4 6" id="KW-0408">Iron</keyword>
<dbReference type="EMBL" id="CP010311">
    <property type="protein sequence ID" value="AJF07513.1"/>
    <property type="molecule type" value="Genomic_DNA"/>
</dbReference>
<evidence type="ECO:0000256" key="4">
    <source>
        <dbReference type="ARBA" id="ARBA00023004"/>
    </source>
</evidence>
<dbReference type="SUPFAM" id="SSF46548">
    <property type="entry name" value="alpha-helical ferredoxin"/>
    <property type="match status" value="1"/>
</dbReference>
<keyword evidence="2 6" id="KW-0479">Metal-binding</keyword>
<dbReference type="InterPro" id="IPR017900">
    <property type="entry name" value="4Fe4S_Fe_S_CS"/>
</dbReference>